<evidence type="ECO:0000313" key="5">
    <source>
        <dbReference type="EMBL" id="TLQ41842.1"/>
    </source>
</evidence>
<evidence type="ECO:0000259" key="4">
    <source>
        <dbReference type="Pfam" id="PF14257"/>
    </source>
</evidence>
<dbReference type="OrthoDB" id="5381491at2"/>
<evidence type="ECO:0000256" key="1">
    <source>
        <dbReference type="SAM" id="Coils"/>
    </source>
</evidence>
<evidence type="ECO:0000256" key="2">
    <source>
        <dbReference type="SAM" id="Phobius"/>
    </source>
</evidence>
<keyword evidence="3" id="KW-0732">Signal</keyword>
<gene>
    <name evidence="5" type="ORF">FEZ33_03945</name>
</gene>
<protein>
    <submittedName>
        <fullName evidence="5">DUF4349 domain-containing protein</fullName>
    </submittedName>
</protein>
<feature type="domain" description="DUF4349" evidence="4">
    <location>
        <begin position="55"/>
        <end position="277"/>
    </location>
</feature>
<organism evidence="5 6">
    <name type="scientific">Ruoffia tabacinasalis</name>
    <dbReference type="NCBI Taxonomy" id="87458"/>
    <lineage>
        <taxon>Bacteria</taxon>
        <taxon>Bacillati</taxon>
        <taxon>Bacillota</taxon>
        <taxon>Bacilli</taxon>
        <taxon>Lactobacillales</taxon>
        <taxon>Aerococcaceae</taxon>
        <taxon>Ruoffia</taxon>
    </lineage>
</organism>
<name>A0A5R9DYK3_9LACT</name>
<dbReference type="InterPro" id="IPR025645">
    <property type="entry name" value="DUF4349"/>
</dbReference>
<feature type="signal peptide" evidence="3">
    <location>
        <begin position="1"/>
        <end position="18"/>
    </location>
</feature>
<dbReference type="Proteomes" id="UP000306420">
    <property type="component" value="Unassembled WGS sequence"/>
</dbReference>
<keyword evidence="1" id="KW-0175">Coiled coil</keyword>
<evidence type="ECO:0000313" key="6">
    <source>
        <dbReference type="Proteomes" id="UP000306420"/>
    </source>
</evidence>
<dbReference type="AlphaFoldDB" id="A0A5R9DYK3"/>
<feature type="chain" id="PRO_5039364612" evidence="3">
    <location>
        <begin position="19"/>
        <end position="313"/>
    </location>
</feature>
<dbReference type="EMBL" id="VBSP01000009">
    <property type="protein sequence ID" value="TLQ41842.1"/>
    <property type="molecule type" value="Genomic_DNA"/>
</dbReference>
<dbReference type="PROSITE" id="PS51257">
    <property type="entry name" value="PROKAR_LIPOPROTEIN"/>
    <property type="match status" value="1"/>
</dbReference>
<keyword evidence="2" id="KW-0472">Membrane</keyword>
<sequence>MKKWKWGILFLTVFFLYACESQEQSTTTYPDANYTTEMAQETDENVSRQQTNEDRDIIYTANVIYQTIRYDEAKQSIEEIIEANNAYIQYQDESMNEYSYAESSQSLTSLSLTIRVPRDNYEETLTQFENNDQAQLIQLSRGSQDVTQQVQDIEIRIEAIDSRIDRLNELNDQAESVTDLIEIQGALEEAIASRDSLLAEQSSVSAEVENATIHLNLQEVVELSDGSESQLTFWDQIVAAFNDTWENSIEAFQWGILTIIFLIPYIIVIIIIILIIRYVLRPLFRKIKDVLPKRKKKAISEANREKNNFNTED</sequence>
<dbReference type="RefSeq" id="WP_138404100.1">
    <property type="nucleotide sequence ID" value="NZ_VBSP01000009.1"/>
</dbReference>
<reference evidence="5 6" key="1">
    <citation type="submission" date="2019-05" db="EMBL/GenBank/DDBJ databases">
        <title>The metagenome of a microbial culture collection derived from dairy environment covers the genomic content of the human microbiome.</title>
        <authorList>
            <person name="Roder T."/>
            <person name="Wuthrich D."/>
            <person name="Sattari Z."/>
            <person name="Von Ah U."/>
            <person name="Bar C."/>
            <person name="Ronchi F."/>
            <person name="Macpherson A.J."/>
            <person name="Ganal-Vonarburg S.C."/>
            <person name="Bruggmann R."/>
            <person name="Vergeres G."/>
        </authorList>
    </citation>
    <scope>NUCLEOTIDE SEQUENCE [LARGE SCALE GENOMIC DNA]</scope>
    <source>
        <strain evidence="5 6">FAM 24227</strain>
    </source>
</reference>
<feature type="transmembrane region" description="Helical" evidence="2">
    <location>
        <begin position="254"/>
        <end position="280"/>
    </location>
</feature>
<keyword evidence="2" id="KW-0812">Transmembrane</keyword>
<evidence type="ECO:0000256" key="3">
    <source>
        <dbReference type="SAM" id="SignalP"/>
    </source>
</evidence>
<accession>A0A5R9DYK3</accession>
<dbReference type="Pfam" id="PF14257">
    <property type="entry name" value="DUF4349"/>
    <property type="match status" value="1"/>
</dbReference>
<proteinExistence type="predicted"/>
<feature type="coiled-coil region" evidence="1">
    <location>
        <begin position="150"/>
        <end position="177"/>
    </location>
</feature>
<comment type="caution">
    <text evidence="5">The sequence shown here is derived from an EMBL/GenBank/DDBJ whole genome shotgun (WGS) entry which is preliminary data.</text>
</comment>
<keyword evidence="2" id="KW-1133">Transmembrane helix</keyword>